<dbReference type="GO" id="GO:0000179">
    <property type="term" value="F:rRNA (adenine-N6,N6-)-dimethyltransferase activity"/>
    <property type="evidence" value="ECO:0007669"/>
    <property type="project" value="InterPro"/>
</dbReference>
<dbReference type="InterPro" id="IPR013216">
    <property type="entry name" value="Methyltransf_11"/>
</dbReference>
<dbReference type="Gene3D" id="3.40.50.150">
    <property type="entry name" value="Vaccinia Virus protein VP39"/>
    <property type="match status" value="1"/>
</dbReference>
<evidence type="ECO:0000256" key="3">
    <source>
        <dbReference type="ARBA" id="ARBA00022691"/>
    </source>
</evidence>
<gene>
    <name evidence="6" type="ORF">ENT89_06725</name>
    <name evidence="5" type="ORF">ENX77_07430</name>
</gene>
<dbReference type="InterPro" id="IPR029063">
    <property type="entry name" value="SAM-dependent_MTases_sf"/>
</dbReference>
<dbReference type="InterPro" id="IPR020598">
    <property type="entry name" value="rRNA_Ade_methylase_Trfase_N"/>
</dbReference>
<dbReference type="AlphaFoldDB" id="A0A7C3YQV6"/>
<dbReference type="EMBL" id="DTPI01000033">
    <property type="protein sequence ID" value="HGE66924.1"/>
    <property type="molecule type" value="Genomic_DNA"/>
</dbReference>
<keyword evidence="3" id="KW-0949">S-adenosyl-L-methionine</keyword>
<dbReference type="Pfam" id="PF08241">
    <property type="entry name" value="Methyltransf_11"/>
    <property type="match status" value="1"/>
</dbReference>
<evidence type="ECO:0000259" key="4">
    <source>
        <dbReference type="SMART" id="SM00650"/>
    </source>
</evidence>
<proteinExistence type="predicted"/>
<keyword evidence="2 5" id="KW-0808">Transferase</keyword>
<protein>
    <submittedName>
        <fullName evidence="5">Class I SAM-dependent methyltransferase</fullName>
    </submittedName>
</protein>
<organism evidence="5">
    <name type="scientific">Geoglobus ahangari</name>
    <dbReference type="NCBI Taxonomy" id="113653"/>
    <lineage>
        <taxon>Archaea</taxon>
        <taxon>Methanobacteriati</taxon>
        <taxon>Methanobacteriota</taxon>
        <taxon>Archaeoglobi</taxon>
        <taxon>Archaeoglobales</taxon>
        <taxon>Archaeoglobaceae</taxon>
        <taxon>Geoglobus</taxon>
    </lineage>
</organism>
<dbReference type="SMART" id="SM00650">
    <property type="entry name" value="rADc"/>
    <property type="match status" value="1"/>
</dbReference>
<evidence type="ECO:0000256" key="2">
    <source>
        <dbReference type="ARBA" id="ARBA00022679"/>
    </source>
</evidence>
<name>A0A7C3YQV6_9EURY</name>
<evidence type="ECO:0000313" key="6">
    <source>
        <dbReference type="EMBL" id="HGU59824.1"/>
    </source>
</evidence>
<feature type="domain" description="Ribosomal RNA adenine methylase transferase N-terminal" evidence="4">
    <location>
        <begin position="26"/>
        <end position="144"/>
    </location>
</feature>
<reference evidence="5" key="1">
    <citation type="journal article" date="2020" name="mSystems">
        <title>Genome- and Community-Level Interaction Insights into Carbon Utilization and Element Cycling Functions of Hydrothermarchaeota in Hydrothermal Sediment.</title>
        <authorList>
            <person name="Zhou Z."/>
            <person name="Liu Y."/>
            <person name="Xu W."/>
            <person name="Pan J."/>
            <person name="Luo Z.H."/>
            <person name="Li M."/>
        </authorList>
    </citation>
    <scope>NUCLEOTIDE SEQUENCE [LARGE SCALE GENOMIC DNA]</scope>
    <source>
        <strain evidence="6">SpSt-62</strain>
        <strain evidence="5">SpSt-97</strain>
    </source>
</reference>
<dbReference type="CDD" id="cd02440">
    <property type="entry name" value="AdoMet_MTases"/>
    <property type="match status" value="1"/>
</dbReference>
<dbReference type="SUPFAM" id="SSF53335">
    <property type="entry name" value="S-adenosyl-L-methionine-dependent methyltransferases"/>
    <property type="match status" value="1"/>
</dbReference>
<accession>A0A7C3YQV6</accession>
<comment type="caution">
    <text evidence="5">The sequence shown here is derived from an EMBL/GenBank/DDBJ whole genome shotgun (WGS) entry which is preliminary data.</text>
</comment>
<sequence>MPHVFDPKKAHILDSEWRRKVFPPDKVIRFIESIEGLKKNVVFDIGAGTGYLTIPLAKIFKKVYAVEISLEMAEILRKRLEYEKVPNVGIIITDEPPEIDFSVDLVLFSNVLHEMENPTDYLSWSKRADFVVVAEWKKEEMPFGPSLEERISIKELENMCNLNNLKLVKVEELPYHYLAAFKSEKEKII</sequence>
<keyword evidence="1 5" id="KW-0489">Methyltransferase</keyword>
<evidence type="ECO:0000256" key="1">
    <source>
        <dbReference type="ARBA" id="ARBA00022603"/>
    </source>
</evidence>
<dbReference type="EMBL" id="DTAK01000049">
    <property type="protein sequence ID" value="HGU59824.1"/>
    <property type="molecule type" value="Genomic_DNA"/>
</dbReference>
<evidence type="ECO:0000313" key="5">
    <source>
        <dbReference type="EMBL" id="HGE66924.1"/>
    </source>
</evidence>